<evidence type="ECO:0000313" key="2">
    <source>
        <dbReference type="Proteomes" id="UP001162992"/>
    </source>
</evidence>
<protein>
    <submittedName>
        <fullName evidence="1">Uncharacterized protein</fullName>
    </submittedName>
</protein>
<reference evidence="2" key="1">
    <citation type="journal article" date="2024" name="Proc. Natl. Acad. Sci. U.S.A.">
        <title>Extraordinary preservation of gene collinearity over three hundred million years revealed in homosporous lycophytes.</title>
        <authorList>
            <person name="Li C."/>
            <person name="Wickell D."/>
            <person name="Kuo L.Y."/>
            <person name="Chen X."/>
            <person name="Nie B."/>
            <person name="Liao X."/>
            <person name="Peng D."/>
            <person name="Ji J."/>
            <person name="Jenkins J."/>
            <person name="Williams M."/>
            <person name="Shu S."/>
            <person name="Plott C."/>
            <person name="Barry K."/>
            <person name="Rajasekar S."/>
            <person name="Grimwood J."/>
            <person name="Han X."/>
            <person name="Sun S."/>
            <person name="Hou Z."/>
            <person name="He W."/>
            <person name="Dai G."/>
            <person name="Sun C."/>
            <person name="Schmutz J."/>
            <person name="Leebens-Mack J.H."/>
            <person name="Li F.W."/>
            <person name="Wang L."/>
        </authorList>
    </citation>
    <scope>NUCLEOTIDE SEQUENCE [LARGE SCALE GENOMIC DNA]</scope>
    <source>
        <strain evidence="2">cv. PW_Plant_1</strain>
    </source>
</reference>
<sequence length="1254" mass="132484">MEADDAGHTEAGDGMHSLEECGSLMETDIANLNPLADHHEGQAFTHPLSNVSGQGSGSVGEGSETTLEIRIKTLDSSTYTVRVEKDISVPALKQQLVSVVGVAAENQRLICRGRVLKDDRLLSSYNVEDGHTLHMVARHLPQPSSTGSDGHGFQGPLDGSATSPESRPAQVTHSVLVGTINVPDVGEGGVPDLNRIISAVLNSVGSGNATFGSSNAPFENISGIGDTAGIPFVQAHTSAEGQARVLTGNARQQAGVGSHRLSPEPPSLRHLEVSPDSLTTMSLYLNRMEQALLASGYGGDEMIRTLSGTSQPQSSSHSPSVDRQDPNETVRLPTSRESLTPAALGLLVRRVNGLLRTQAGGVLSSLSLSLENEATLVDGAARVEVQSAAAWSGNILQQLGALLLELGRTTLTLHMGHSPADAVVNSGPALFISSVGPNPMMVQPPPLLPATVPLGAFSSGSAQPSGPGSPWPGSGLGPRSVNIHIHTSDLGGFLSSASDGSPPNNQQNSTGATATDTSSTLEQHLEAANRVSNVDVGERAPAPQDNDRAASSSGAQAGNTEPILQLSPVQGAIMIMQENGAMRMLPMRTRSAGVGVRPTTTTTTTEGAGTSGMLFHPLIPRFQQPSSPFHISQSIRPSSLGAFQQFQSNDPLSRATNSRPTLPPAIIQLSRISQALQPAVQSRGQLQNLTPVVHGNEWLSQASEGDVELALETLPTPVFNTSLSLQQQNNINTADQIRISSGGPNVVQGQTSASTAINVWEQPNVGATDTAVGVPETSRAELCNNTNRSNSEGDINATCEQDSTLSNAMEVEQGDQLPEELHELGETDIPCSYTEEAKRDSTDRGFSVFENDAKSGGTERSWESATIQKSADKLHRGLPTTDSLVIERGLRSGISTVNQVISKADVGNLFSNLGGSNGGLTDGGSGGSFNLITRSPALENYLETTTHTPEANNMESPTPSDHVLNCSNMTPAVHQALPDGDTLVIEGDIQPGSRMNNRVISSSNVGNIFSVLDRNNGILTDGGSGVSNNLILTRSPVLENFFHTTTQRGEANNVENFVPSNQGLNSSNIRSGMHQASFDRQLKPSLLSRVDVQPFSTMKENSDQRDLIERWNLFPGQGSNTTRGTTSAEPAQNDLASLLTLSSDVNQEIFDPATQQKEDKCEGKYCLKVPDRNGQTRVHRLSDFDECESSLAKKQKVDLGSAAQDIENTECCEDILNKVPESDETMTKSVNAPEVSQSTLDHHVPQTSGLADLG</sequence>
<accession>A0ACC2AN88</accession>
<gene>
    <name evidence="1" type="ORF">O6H91_20G021000</name>
</gene>
<comment type="caution">
    <text evidence="1">The sequence shown here is derived from an EMBL/GenBank/DDBJ whole genome shotgun (WGS) entry which is preliminary data.</text>
</comment>
<keyword evidence="2" id="KW-1185">Reference proteome</keyword>
<dbReference type="Proteomes" id="UP001162992">
    <property type="component" value="Chromosome 20"/>
</dbReference>
<organism evidence="1 2">
    <name type="scientific">Diphasiastrum complanatum</name>
    <name type="common">Issler's clubmoss</name>
    <name type="synonym">Lycopodium complanatum</name>
    <dbReference type="NCBI Taxonomy" id="34168"/>
    <lineage>
        <taxon>Eukaryota</taxon>
        <taxon>Viridiplantae</taxon>
        <taxon>Streptophyta</taxon>
        <taxon>Embryophyta</taxon>
        <taxon>Tracheophyta</taxon>
        <taxon>Lycopodiopsida</taxon>
        <taxon>Lycopodiales</taxon>
        <taxon>Lycopodiaceae</taxon>
        <taxon>Lycopodioideae</taxon>
        <taxon>Diphasiastrum</taxon>
    </lineage>
</organism>
<proteinExistence type="predicted"/>
<name>A0ACC2AN88_DIPCM</name>
<evidence type="ECO:0000313" key="1">
    <source>
        <dbReference type="EMBL" id="KAJ7519058.1"/>
    </source>
</evidence>
<dbReference type="EMBL" id="CM055111">
    <property type="protein sequence ID" value="KAJ7519058.1"/>
    <property type="molecule type" value="Genomic_DNA"/>
</dbReference>